<reference evidence="1" key="2">
    <citation type="submission" date="2016-10" db="EMBL/GenBank/DDBJ databases">
        <authorList>
            <person name="de Groot N.N."/>
        </authorList>
    </citation>
    <scope>NUCLEOTIDE SEQUENCE [LARGE SCALE GENOMIC DNA]</scope>
    <source>
        <strain evidence="1">ATCC 20501</strain>
    </source>
</reference>
<evidence type="ECO:0000313" key="4">
    <source>
        <dbReference type="Proteomes" id="UP000236729"/>
    </source>
</evidence>
<dbReference type="Proteomes" id="UP000199690">
    <property type="component" value="Unassembled WGS sequence"/>
</dbReference>
<proteinExistence type="predicted"/>
<dbReference type="Pfam" id="PF19953">
    <property type="entry name" value="EACC1"/>
    <property type="match status" value="1"/>
</dbReference>
<evidence type="ECO:0000313" key="1">
    <source>
        <dbReference type="EMBL" id="SEG70419.1"/>
    </source>
</evidence>
<dbReference type="RefSeq" id="WP_103908125.1">
    <property type="nucleotide sequence ID" value="NZ_FNVB01000004.1"/>
</dbReference>
<dbReference type="EMBL" id="FNVB01000004">
    <property type="protein sequence ID" value="SEG70419.1"/>
    <property type="molecule type" value="Genomic_DNA"/>
</dbReference>
<accession>A0A1I1IH09</accession>
<dbReference type="EMBL" id="FOME01000001">
    <property type="protein sequence ID" value="SFC34972.1"/>
    <property type="molecule type" value="Genomic_DNA"/>
</dbReference>
<evidence type="ECO:0000313" key="2">
    <source>
        <dbReference type="EMBL" id="SFC34972.1"/>
    </source>
</evidence>
<dbReference type="AlphaFoldDB" id="A0A1H6CBP1"/>
<reference evidence="3 4" key="1">
    <citation type="submission" date="2016-10" db="EMBL/GenBank/DDBJ databases">
        <authorList>
            <person name="Varghese N."/>
            <person name="Submissions S."/>
        </authorList>
    </citation>
    <scope>NUCLEOTIDE SEQUENCE [LARGE SCALE GENOMIC DNA]</scope>
    <source>
        <strain evidence="4">ATCC 20501</strain>
        <strain evidence="2 3">CGMCC 4.3529</strain>
    </source>
</reference>
<organism evidence="1 4">
    <name type="scientific">Saccharopolyspora kobensis</name>
    <dbReference type="NCBI Taxonomy" id="146035"/>
    <lineage>
        <taxon>Bacteria</taxon>
        <taxon>Bacillati</taxon>
        <taxon>Actinomycetota</taxon>
        <taxon>Actinomycetes</taxon>
        <taxon>Pseudonocardiales</taxon>
        <taxon>Pseudonocardiaceae</taxon>
        <taxon>Saccharopolyspora</taxon>
    </lineage>
</organism>
<sequence length="121" mass="12626">MRIRVSVDGDPQDFEDLSDLLAADLGEQVSARAGDPVGGAMGMGIDLWVALAAAGSVTALAKTLQIWLKHRRPDVSATITGPDGRTVEVFVSDAEDPEAVLNKVAELAEPAERRGDAADAS</sequence>
<dbReference type="SMR" id="A0A1H6CBP1"/>
<dbReference type="InterPro" id="IPR045428">
    <property type="entry name" value="EACC1"/>
</dbReference>
<protein>
    <submittedName>
        <fullName evidence="1">Uncharacterized protein</fullName>
    </submittedName>
</protein>
<evidence type="ECO:0000313" key="3">
    <source>
        <dbReference type="Proteomes" id="UP000199690"/>
    </source>
</evidence>
<name>A0A1H6CBP1_9PSEU</name>
<dbReference type="Proteomes" id="UP000236729">
    <property type="component" value="Unassembled WGS sequence"/>
</dbReference>
<accession>A0A1H6CBP1</accession>
<gene>
    <name evidence="1" type="ORF">SAMN02982929_03300</name>
    <name evidence="2" type="ORF">SAMN05216506_101542</name>
</gene>
<keyword evidence="3" id="KW-1185">Reference proteome</keyword>